<evidence type="ECO:0000313" key="3">
    <source>
        <dbReference type="EMBL" id="NUB93515.1"/>
    </source>
</evidence>
<accession>A0A8J8GU59</accession>
<gene>
    <name evidence="3" type="ORF">HT576_21195</name>
</gene>
<evidence type="ECO:0000259" key="2">
    <source>
        <dbReference type="Pfam" id="PF18545"/>
    </source>
</evidence>
<protein>
    <recommendedName>
        <fullName evidence="2">Halobacterial output domain-containing protein</fullName>
    </recommendedName>
</protein>
<proteinExistence type="predicted"/>
<dbReference type="OrthoDB" id="205616at2157"/>
<evidence type="ECO:0000256" key="1">
    <source>
        <dbReference type="SAM" id="MobiDB-lite"/>
    </source>
</evidence>
<dbReference type="InterPro" id="IPR040624">
    <property type="entry name" value="HalOD1"/>
</dbReference>
<dbReference type="Pfam" id="PF18545">
    <property type="entry name" value="HalOD1"/>
    <property type="match status" value="2"/>
</dbReference>
<name>A0A8J8GU59_9EURY</name>
<feature type="domain" description="Halobacterial output" evidence="2">
    <location>
        <begin position="25"/>
        <end position="96"/>
    </location>
</feature>
<dbReference type="AlphaFoldDB" id="A0A8J8GU59"/>
<organism evidence="3 4">
    <name type="scientific">Haloterrigena gelatinilytica</name>
    <dbReference type="NCBI Taxonomy" id="2741724"/>
    <lineage>
        <taxon>Archaea</taxon>
        <taxon>Methanobacteriati</taxon>
        <taxon>Methanobacteriota</taxon>
        <taxon>Stenosarchaea group</taxon>
        <taxon>Halobacteria</taxon>
        <taxon>Halobacteriales</taxon>
        <taxon>Natrialbaceae</taxon>
        <taxon>Haloterrigena</taxon>
    </lineage>
</organism>
<dbReference type="EMBL" id="JABURA010000002">
    <property type="protein sequence ID" value="NUB93515.1"/>
    <property type="molecule type" value="Genomic_DNA"/>
</dbReference>
<feature type="domain" description="Halobacterial output" evidence="2">
    <location>
        <begin position="135"/>
        <end position="206"/>
    </location>
</feature>
<sequence>MMNLRELKNTFYYGCSTFHHDFDSEEELLVSVVNAIASAENRSPVDMDPIDGSIEPKLLNLFSTCADASDGSSPVSLTFSHEGYQITVDGTGKIVLSRDETGSSTLSFIRPSSESSALDEPSGEFTCRHDFEADYSLTVTLAKALAAIENTRPAEVTPLYESIDPKILSILGDYASERDEPSPVSLEFVHSDHRITVDERGQISIRESTPNSNVTDVVRDAWNSDPPLTAPR</sequence>
<reference evidence="3" key="1">
    <citation type="submission" date="2020-06" db="EMBL/GenBank/DDBJ databases">
        <title>Haloterrigena sp. nov., an extremely halophilic archaeon isolated from a saline sediment.</title>
        <authorList>
            <person name="Liu B.-B."/>
        </authorList>
    </citation>
    <scope>NUCLEOTIDE SEQUENCE</scope>
    <source>
        <strain evidence="3">SYSU A121-1</strain>
    </source>
</reference>
<comment type="caution">
    <text evidence="3">The sequence shown here is derived from an EMBL/GenBank/DDBJ whole genome shotgun (WGS) entry which is preliminary data.</text>
</comment>
<dbReference type="Proteomes" id="UP000728647">
    <property type="component" value="Unassembled WGS sequence"/>
</dbReference>
<evidence type="ECO:0000313" key="4">
    <source>
        <dbReference type="Proteomes" id="UP000728647"/>
    </source>
</evidence>
<dbReference type="RefSeq" id="WP_174703170.1">
    <property type="nucleotide sequence ID" value="NZ_JABURA010000002.1"/>
</dbReference>
<feature type="region of interest" description="Disordered" evidence="1">
    <location>
        <begin position="208"/>
        <end position="232"/>
    </location>
</feature>